<gene>
    <name evidence="2" type="ORF">C4D60_Mb05t16910</name>
</gene>
<proteinExistence type="predicted"/>
<protein>
    <submittedName>
        <fullName evidence="2">Uncharacterized protein</fullName>
    </submittedName>
</protein>
<evidence type="ECO:0000313" key="2">
    <source>
        <dbReference type="EMBL" id="THU66696.1"/>
    </source>
</evidence>
<sequence length="78" mass="8645">MREGDAALGLTKEGSNGSISAENGLKKISILLAWLVWRKSEDGFYHTASSAGSHRSELTLVAVKEKHPILVFRRRPRI</sequence>
<dbReference type="AlphaFoldDB" id="A0A4S8JWQ3"/>
<dbReference type="Proteomes" id="UP000317650">
    <property type="component" value="Chromosome 5"/>
</dbReference>
<feature type="region of interest" description="Disordered" evidence="1">
    <location>
        <begin position="1"/>
        <end position="20"/>
    </location>
</feature>
<name>A0A4S8JWQ3_MUSBA</name>
<organism evidence="2 3">
    <name type="scientific">Musa balbisiana</name>
    <name type="common">Banana</name>
    <dbReference type="NCBI Taxonomy" id="52838"/>
    <lineage>
        <taxon>Eukaryota</taxon>
        <taxon>Viridiplantae</taxon>
        <taxon>Streptophyta</taxon>
        <taxon>Embryophyta</taxon>
        <taxon>Tracheophyta</taxon>
        <taxon>Spermatophyta</taxon>
        <taxon>Magnoliopsida</taxon>
        <taxon>Liliopsida</taxon>
        <taxon>Zingiberales</taxon>
        <taxon>Musaceae</taxon>
        <taxon>Musa</taxon>
    </lineage>
</organism>
<accession>A0A4S8JWQ3</accession>
<evidence type="ECO:0000313" key="3">
    <source>
        <dbReference type="Proteomes" id="UP000317650"/>
    </source>
</evidence>
<dbReference type="EMBL" id="PYDT01000003">
    <property type="protein sequence ID" value="THU66696.1"/>
    <property type="molecule type" value="Genomic_DNA"/>
</dbReference>
<comment type="caution">
    <text evidence="2">The sequence shown here is derived from an EMBL/GenBank/DDBJ whole genome shotgun (WGS) entry which is preliminary data.</text>
</comment>
<keyword evidence="3" id="KW-1185">Reference proteome</keyword>
<reference evidence="2 3" key="1">
    <citation type="journal article" date="2019" name="Nat. Plants">
        <title>Genome sequencing of Musa balbisiana reveals subgenome evolution and function divergence in polyploid bananas.</title>
        <authorList>
            <person name="Yao X."/>
        </authorList>
    </citation>
    <scope>NUCLEOTIDE SEQUENCE [LARGE SCALE GENOMIC DNA]</scope>
    <source>
        <strain evidence="3">cv. DH-PKW</strain>
        <tissue evidence="2">Leaves</tissue>
    </source>
</reference>
<evidence type="ECO:0000256" key="1">
    <source>
        <dbReference type="SAM" id="MobiDB-lite"/>
    </source>
</evidence>